<dbReference type="InterPro" id="IPR036271">
    <property type="entry name" value="Tet_transcr_reg_TetR-rel_C_sf"/>
</dbReference>
<dbReference type="InterPro" id="IPR009057">
    <property type="entry name" value="Homeodomain-like_sf"/>
</dbReference>
<protein>
    <recommendedName>
        <fullName evidence="3">HTH tetR-type domain-containing protein</fullName>
    </recommendedName>
</protein>
<dbReference type="GO" id="GO:0003677">
    <property type="term" value="F:DNA binding"/>
    <property type="evidence" value="ECO:0007669"/>
    <property type="project" value="UniProtKB-UniRule"/>
</dbReference>
<organism evidence="4 5">
    <name type="scientific">Pleomorphomonas carboxyditropha</name>
    <dbReference type="NCBI Taxonomy" id="2023338"/>
    <lineage>
        <taxon>Bacteria</taxon>
        <taxon>Pseudomonadati</taxon>
        <taxon>Pseudomonadota</taxon>
        <taxon>Alphaproteobacteria</taxon>
        <taxon>Hyphomicrobiales</taxon>
        <taxon>Pleomorphomonadaceae</taxon>
        <taxon>Pleomorphomonas</taxon>
    </lineage>
</organism>
<dbReference type="PROSITE" id="PS50977">
    <property type="entry name" value="HTH_TETR_2"/>
    <property type="match status" value="1"/>
</dbReference>
<proteinExistence type="predicted"/>
<keyword evidence="1 2" id="KW-0238">DNA-binding</keyword>
<feature type="DNA-binding region" description="H-T-H motif" evidence="2">
    <location>
        <begin position="47"/>
        <end position="66"/>
    </location>
</feature>
<gene>
    <name evidence="4" type="ORF">CJ014_05635</name>
</gene>
<comment type="caution">
    <text evidence="4">The sequence shown here is derived from an EMBL/GenBank/DDBJ whole genome shotgun (WGS) entry which is preliminary data.</text>
</comment>
<dbReference type="InterPro" id="IPR001647">
    <property type="entry name" value="HTH_TetR"/>
</dbReference>
<sequence length="238" mass="25533">MYPPITAEEELMPVADPAGRRSAGRPPRVTREAIAEAALRLGPDRATLMTIGRALGVDHSTLYRHVKGRDDLMSAAVDRALDGIGWQRGVAEDWRAYLVRVSETVWDLYERYPGVAETIRALEATPPSVVHAFAAMCDELAGAGFSGSDAMLVVDSIMDMTNDSAVGWRRLAGASANGTTVAEAMRRSWEAEFAAEGTGNSVAAAMAGVIAGEPRHWWRRKLDLLLDGAAGLLARKSG</sequence>
<name>A0A2G9WZW6_9HYPH</name>
<dbReference type="AlphaFoldDB" id="A0A2G9WZW6"/>
<evidence type="ECO:0000313" key="4">
    <source>
        <dbReference type="EMBL" id="PIP00215.1"/>
    </source>
</evidence>
<dbReference type="Proteomes" id="UP000231070">
    <property type="component" value="Unassembled WGS sequence"/>
</dbReference>
<evidence type="ECO:0000259" key="3">
    <source>
        <dbReference type="PROSITE" id="PS50977"/>
    </source>
</evidence>
<reference evidence="4 5" key="1">
    <citation type="submission" date="2017-08" db="EMBL/GenBank/DDBJ databases">
        <title>Pleomorphomonas carboxidotrophicus sp. nov., a new mesophilic hydrogenogenic carboxidotroph.</title>
        <authorList>
            <person name="Esquivel-Elizondo S."/>
            <person name="Krajmalnik-Brown R."/>
            <person name="Maldonado J."/>
        </authorList>
    </citation>
    <scope>NUCLEOTIDE SEQUENCE [LARGE SCALE GENOMIC DNA]</scope>
    <source>
        <strain evidence="4 5">SVCO-16</strain>
    </source>
</reference>
<evidence type="ECO:0000313" key="5">
    <source>
        <dbReference type="Proteomes" id="UP000231070"/>
    </source>
</evidence>
<dbReference type="SUPFAM" id="SSF48498">
    <property type="entry name" value="Tetracyclin repressor-like, C-terminal domain"/>
    <property type="match status" value="1"/>
</dbReference>
<dbReference type="Gene3D" id="1.10.357.10">
    <property type="entry name" value="Tetracycline Repressor, domain 2"/>
    <property type="match status" value="1"/>
</dbReference>
<dbReference type="EMBL" id="NQVN01000002">
    <property type="protein sequence ID" value="PIP00215.1"/>
    <property type="molecule type" value="Genomic_DNA"/>
</dbReference>
<feature type="domain" description="HTH tetR-type" evidence="3">
    <location>
        <begin position="24"/>
        <end position="84"/>
    </location>
</feature>
<accession>A0A2G9WZW6</accession>
<evidence type="ECO:0000256" key="1">
    <source>
        <dbReference type="ARBA" id="ARBA00023125"/>
    </source>
</evidence>
<keyword evidence="5" id="KW-1185">Reference proteome</keyword>
<dbReference type="SUPFAM" id="SSF46689">
    <property type="entry name" value="Homeodomain-like"/>
    <property type="match status" value="1"/>
</dbReference>
<evidence type="ECO:0000256" key="2">
    <source>
        <dbReference type="PROSITE-ProRule" id="PRU00335"/>
    </source>
</evidence>